<name>A0A9J5YS61_SOLCO</name>
<dbReference type="Proteomes" id="UP000824120">
    <property type="component" value="Chromosome 6"/>
</dbReference>
<feature type="compositionally biased region" description="Basic and acidic residues" evidence="1">
    <location>
        <begin position="33"/>
        <end position="42"/>
    </location>
</feature>
<gene>
    <name evidence="2" type="ORF">H5410_034604</name>
</gene>
<protein>
    <submittedName>
        <fullName evidence="2">Uncharacterized protein</fullName>
    </submittedName>
</protein>
<dbReference type="AlphaFoldDB" id="A0A9J5YS61"/>
<accession>A0A9J5YS61</accession>
<comment type="caution">
    <text evidence="2">The sequence shown here is derived from an EMBL/GenBank/DDBJ whole genome shotgun (WGS) entry which is preliminary data.</text>
</comment>
<evidence type="ECO:0000256" key="1">
    <source>
        <dbReference type="SAM" id="MobiDB-lite"/>
    </source>
</evidence>
<feature type="compositionally biased region" description="Polar residues" evidence="1">
    <location>
        <begin position="21"/>
        <end position="32"/>
    </location>
</feature>
<sequence length="42" mass="5356">MQRHFKRRRKRKQHRREMDGTWTNRKVITSRRNSWEMSKKGA</sequence>
<proteinExistence type="predicted"/>
<feature type="compositionally biased region" description="Basic residues" evidence="1">
    <location>
        <begin position="1"/>
        <end position="15"/>
    </location>
</feature>
<organism evidence="2 3">
    <name type="scientific">Solanum commersonii</name>
    <name type="common">Commerson's wild potato</name>
    <name type="synonym">Commerson's nightshade</name>
    <dbReference type="NCBI Taxonomy" id="4109"/>
    <lineage>
        <taxon>Eukaryota</taxon>
        <taxon>Viridiplantae</taxon>
        <taxon>Streptophyta</taxon>
        <taxon>Embryophyta</taxon>
        <taxon>Tracheophyta</taxon>
        <taxon>Spermatophyta</taxon>
        <taxon>Magnoliopsida</taxon>
        <taxon>eudicotyledons</taxon>
        <taxon>Gunneridae</taxon>
        <taxon>Pentapetalae</taxon>
        <taxon>asterids</taxon>
        <taxon>lamiids</taxon>
        <taxon>Solanales</taxon>
        <taxon>Solanaceae</taxon>
        <taxon>Solanoideae</taxon>
        <taxon>Solaneae</taxon>
        <taxon>Solanum</taxon>
    </lineage>
</organism>
<dbReference type="EMBL" id="JACXVP010000006">
    <property type="protein sequence ID" value="KAG5603234.1"/>
    <property type="molecule type" value="Genomic_DNA"/>
</dbReference>
<reference evidence="2 3" key="1">
    <citation type="submission" date="2020-09" db="EMBL/GenBank/DDBJ databases">
        <title>De no assembly of potato wild relative species, Solanum commersonii.</title>
        <authorList>
            <person name="Cho K."/>
        </authorList>
    </citation>
    <scope>NUCLEOTIDE SEQUENCE [LARGE SCALE GENOMIC DNA]</scope>
    <source>
        <strain evidence="2">LZ3.2</strain>
        <tissue evidence="2">Leaf</tissue>
    </source>
</reference>
<keyword evidence="3" id="KW-1185">Reference proteome</keyword>
<feature type="region of interest" description="Disordered" evidence="1">
    <location>
        <begin position="1"/>
        <end position="42"/>
    </location>
</feature>
<evidence type="ECO:0000313" key="2">
    <source>
        <dbReference type="EMBL" id="KAG5603234.1"/>
    </source>
</evidence>
<evidence type="ECO:0000313" key="3">
    <source>
        <dbReference type="Proteomes" id="UP000824120"/>
    </source>
</evidence>